<dbReference type="PROSITE" id="PS51379">
    <property type="entry name" value="4FE4S_FER_2"/>
    <property type="match status" value="1"/>
</dbReference>
<protein>
    <submittedName>
        <fullName evidence="7">Gluconate dehydrogenase</fullName>
    </submittedName>
</protein>
<feature type="domain" description="4Fe-4S ferredoxin-type" evidence="6">
    <location>
        <begin position="342"/>
        <end position="372"/>
    </location>
</feature>
<evidence type="ECO:0000313" key="7">
    <source>
        <dbReference type="EMBL" id="GGL93331.1"/>
    </source>
</evidence>
<comment type="similarity">
    <text evidence="1">Belongs to the GMC oxidoreductase family.</text>
</comment>
<comment type="caution">
    <text evidence="7">The sequence shown here is derived from an EMBL/GenBank/DDBJ whole genome shotgun (WGS) entry which is preliminary data.</text>
</comment>
<reference evidence="7" key="2">
    <citation type="submission" date="2020-09" db="EMBL/GenBank/DDBJ databases">
        <authorList>
            <person name="Sun Q."/>
            <person name="Zhou Y."/>
        </authorList>
    </citation>
    <scope>NUCLEOTIDE SEQUENCE</scope>
    <source>
        <strain evidence="7">CGMCC 4.7308</strain>
    </source>
</reference>
<evidence type="ECO:0000256" key="3">
    <source>
        <dbReference type="ARBA" id="ARBA00022827"/>
    </source>
</evidence>
<dbReference type="PANTHER" id="PTHR46056">
    <property type="entry name" value="LONG-CHAIN-ALCOHOL OXIDASE"/>
    <property type="match status" value="1"/>
</dbReference>
<dbReference type="InterPro" id="IPR007867">
    <property type="entry name" value="GMC_OxRtase_C"/>
</dbReference>
<dbReference type="SUPFAM" id="SSF51905">
    <property type="entry name" value="FAD/NAD(P)-binding domain"/>
    <property type="match status" value="1"/>
</dbReference>
<dbReference type="EMBL" id="BMNA01000002">
    <property type="protein sequence ID" value="GGL93331.1"/>
    <property type="molecule type" value="Genomic_DNA"/>
</dbReference>
<gene>
    <name evidence="7" type="ORF">GCM10011594_11480</name>
</gene>
<dbReference type="Proteomes" id="UP000655208">
    <property type="component" value="Unassembled WGS sequence"/>
</dbReference>
<dbReference type="Pfam" id="PF00732">
    <property type="entry name" value="GMC_oxred_N"/>
    <property type="match status" value="1"/>
</dbReference>
<dbReference type="GO" id="GO:0050660">
    <property type="term" value="F:flavin adenine dinucleotide binding"/>
    <property type="evidence" value="ECO:0007669"/>
    <property type="project" value="InterPro"/>
</dbReference>
<proteinExistence type="inferred from homology"/>
<evidence type="ECO:0000259" key="6">
    <source>
        <dbReference type="PROSITE" id="PS51379"/>
    </source>
</evidence>
<reference evidence="7" key="1">
    <citation type="journal article" date="2014" name="Int. J. Syst. Evol. Microbiol.">
        <title>Complete genome sequence of Corynebacterium casei LMG S-19264T (=DSM 44701T), isolated from a smear-ripened cheese.</title>
        <authorList>
            <consortium name="US DOE Joint Genome Institute (JGI-PGF)"/>
            <person name="Walter F."/>
            <person name="Albersmeier A."/>
            <person name="Kalinowski J."/>
            <person name="Ruckert C."/>
        </authorList>
    </citation>
    <scope>NUCLEOTIDE SEQUENCE</scope>
    <source>
        <strain evidence="7">CGMCC 4.7308</strain>
    </source>
</reference>
<dbReference type="InterPro" id="IPR017896">
    <property type="entry name" value="4Fe4S_Fe-S-bd"/>
</dbReference>
<keyword evidence="4" id="KW-0560">Oxidoreductase</keyword>
<dbReference type="Pfam" id="PF05199">
    <property type="entry name" value="GMC_oxred_C"/>
    <property type="match status" value="1"/>
</dbReference>
<evidence type="ECO:0000256" key="2">
    <source>
        <dbReference type="ARBA" id="ARBA00022630"/>
    </source>
</evidence>
<keyword evidence="3" id="KW-0274">FAD</keyword>
<dbReference type="InterPro" id="IPR036188">
    <property type="entry name" value="FAD/NAD-bd_sf"/>
</dbReference>
<keyword evidence="2" id="KW-0285">Flavoprotein</keyword>
<dbReference type="GO" id="GO:0016614">
    <property type="term" value="F:oxidoreductase activity, acting on CH-OH group of donors"/>
    <property type="evidence" value="ECO:0007669"/>
    <property type="project" value="InterPro"/>
</dbReference>
<accession>A0A917SR21</accession>
<dbReference type="Gene3D" id="3.50.50.60">
    <property type="entry name" value="FAD/NAD(P)-binding domain"/>
    <property type="match status" value="2"/>
</dbReference>
<keyword evidence="8" id="KW-1185">Reference proteome</keyword>
<evidence type="ECO:0000256" key="5">
    <source>
        <dbReference type="SAM" id="MobiDB-lite"/>
    </source>
</evidence>
<feature type="region of interest" description="Disordered" evidence="5">
    <location>
        <begin position="616"/>
        <end position="641"/>
    </location>
</feature>
<name>A0A917SR21_9ACTN</name>
<dbReference type="PANTHER" id="PTHR46056:SF12">
    <property type="entry name" value="LONG-CHAIN-ALCOHOL OXIDASE"/>
    <property type="match status" value="1"/>
</dbReference>
<evidence type="ECO:0000256" key="4">
    <source>
        <dbReference type="ARBA" id="ARBA00023002"/>
    </source>
</evidence>
<sequence>MIPAAHRGTLAAVLDVLVPADGYPSAVDAGALPWFDRLATGPHAALWADVLGPGLAALQAEGRPVDATLVGELETADHRAGWPVPPARLVSTLVGLAAQAYYGQRDSPAWDEIGYRAAPDRAPGAPVRFPWLPQAGLDEVEDRYDVVVVGAGAGGGVAARVLSDAGARVLVVERGRLLGPDEVGRDHLANHRLPVYGHNTGASRGNPRVVAGPDGADVTVPDEHDPRWSNNAQTVGGGTRVYQGMAWRFHPDDFRMASLHGVPEDSSLADWPLTYDDLEPFYRRAEWEFGVCGDGAAHARQGPRSAPYPLPPFPDNPEAVALRAGAAALGLTTGPVPLLINSVPRAGRAACVRCGECVGFACPSDAKNGSHNTVLPLALATGRCTLLSGARVEQVEVDGTGAASGVRVVDVRTGRRRRVAARTVVLAAGAVETARLLLASRTADHPGGLGNRHDQVGRHLQGHVYAGAYGYFPDPVQDSAGPGVSIATLDYVQDRDGTAVSGGVLANEVVKLPVLYWLWGAAGPDAPRWGALGKAAVRDRYRRTGHVWGPVQEVPSPRSRVTLAAGVRDAHGAAVARLSGGVHPETLRAAELHRDRAARWLSASGADAVWSPPPPAGLSAGQHQAGTARMGTDPGTSVTDPHGRVHGHPGLWVMDASLHVTNGGVNPVLTVLALAYRNSAALARQGW</sequence>
<organism evidence="7 8">
    <name type="scientific">Nakamurella endophytica</name>
    <dbReference type="NCBI Taxonomy" id="1748367"/>
    <lineage>
        <taxon>Bacteria</taxon>
        <taxon>Bacillati</taxon>
        <taxon>Actinomycetota</taxon>
        <taxon>Actinomycetes</taxon>
        <taxon>Nakamurellales</taxon>
        <taxon>Nakamurellaceae</taxon>
        <taxon>Nakamurella</taxon>
    </lineage>
</organism>
<evidence type="ECO:0000313" key="8">
    <source>
        <dbReference type="Proteomes" id="UP000655208"/>
    </source>
</evidence>
<evidence type="ECO:0000256" key="1">
    <source>
        <dbReference type="ARBA" id="ARBA00010790"/>
    </source>
</evidence>
<dbReference type="InterPro" id="IPR000172">
    <property type="entry name" value="GMC_OxRdtase_N"/>
</dbReference>
<dbReference type="AlphaFoldDB" id="A0A917SR21"/>